<keyword evidence="3" id="KW-1185">Reference proteome</keyword>
<evidence type="ECO:0000313" key="2">
    <source>
        <dbReference type="EMBL" id="GBP36686.1"/>
    </source>
</evidence>
<evidence type="ECO:0000256" key="1">
    <source>
        <dbReference type="SAM" id="Phobius"/>
    </source>
</evidence>
<dbReference type="AlphaFoldDB" id="A0A4C1VD19"/>
<organism evidence="2 3">
    <name type="scientific">Eumeta variegata</name>
    <name type="common">Bagworm moth</name>
    <name type="synonym">Eumeta japonica</name>
    <dbReference type="NCBI Taxonomy" id="151549"/>
    <lineage>
        <taxon>Eukaryota</taxon>
        <taxon>Metazoa</taxon>
        <taxon>Ecdysozoa</taxon>
        <taxon>Arthropoda</taxon>
        <taxon>Hexapoda</taxon>
        <taxon>Insecta</taxon>
        <taxon>Pterygota</taxon>
        <taxon>Neoptera</taxon>
        <taxon>Endopterygota</taxon>
        <taxon>Lepidoptera</taxon>
        <taxon>Glossata</taxon>
        <taxon>Ditrysia</taxon>
        <taxon>Tineoidea</taxon>
        <taxon>Psychidae</taxon>
        <taxon>Oiketicinae</taxon>
        <taxon>Eumeta</taxon>
    </lineage>
</organism>
<name>A0A4C1VD19_EUMVA</name>
<reference evidence="2 3" key="1">
    <citation type="journal article" date="2019" name="Commun. Biol.">
        <title>The bagworm genome reveals a unique fibroin gene that provides high tensile strength.</title>
        <authorList>
            <person name="Kono N."/>
            <person name="Nakamura H."/>
            <person name="Ohtoshi R."/>
            <person name="Tomita M."/>
            <person name="Numata K."/>
            <person name="Arakawa K."/>
        </authorList>
    </citation>
    <scope>NUCLEOTIDE SEQUENCE [LARGE SCALE GENOMIC DNA]</scope>
</reference>
<proteinExistence type="predicted"/>
<gene>
    <name evidence="2" type="ORF">EVAR_35272_1</name>
</gene>
<feature type="transmembrane region" description="Helical" evidence="1">
    <location>
        <begin position="17"/>
        <end position="37"/>
    </location>
</feature>
<evidence type="ECO:0000313" key="3">
    <source>
        <dbReference type="Proteomes" id="UP000299102"/>
    </source>
</evidence>
<accession>A0A4C1VD19</accession>
<sequence length="130" mass="15505">MATRRHAKATVRLPSPSIRWCCLLYIYITYVSLYNVATHRHGKRRHANNRFTLRLYMFHINKIKTAFKHLFKSLVFKVESRTVDGVGARTVRRRRSRCRVVVKVELWIRIFLIDNRLVGTRGAPARRYSY</sequence>
<dbReference type="Proteomes" id="UP000299102">
    <property type="component" value="Unassembled WGS sequence"/>
</dbReference>
<dbReference type="EMBL" id="BGZK01000321">
    <property type="protein sequence ID" value="GBP36686.1"/>
    <property type="molecule type" value="Genomic_DNA"/>
</dbReference>
<comment type="caution">
    <text evidence="2">The sequence shown here is derived from an EMBL/GenBank/DDBJ whole genome shotgun (WGS) entry which is preliminary data.</text>
</comment>
<keyword evidence="1" id="KW-1133">Transmembrane helix</keyword>
<protein>
    <submittedName>
        <fullName evidence="2">Uncharacterized protein</fullName>
    </submittedName>
</protein>
<keyword evidence="1" id="KW-0472">Membrane</keyword>
<keyword evidence="1" id="KW-0812">Transmembrane</keyword>